<dbReference type="GeneID" id="80557968"/>
<evidence type="ECO:0000313" key="1">
    <source>
        <dbReference type="EMBL" id="BCS82763.1"/>
    </source>
</evidence>
<name>A0ABM7NRH3_9VIRU</name>
<proteinExistence type="predicted"/>
<dbReference type="EMBL" id="AP024483">
    <property type="protein sequence ID" value="BCS82763.1"/>
    <property type="molecule type" value="Genomic_DNA"/>
</dbReference>
<sequence>MYQNIESSINAFISKEFSKQIIPNRNNLDDVIENYLSTTDEDIDHIDDDELEKFCDKLYKRLEKTGKIYKVGDKDSYLQVVRSKGLISSTEYLMMKNIKLNDHKINFRDTEFNVGVDGRYIV</sequence>
<evidence type="ECO:0000313" key="2">
    <source>
        <dbReference type="Proteomes" id="UP001321479"/>
    </source>
</evidence>
<accession>A0ABM7NRH3</accession>
<dbReference type="Proteomes" id="UP001321479">
    <property type="component" value="Segment"/>
</dbReference>
<protein>
    <submittedName>
        <fullName evidence="1">Uncharacterized protein</fullName>
    </submittedName>
</protein>
<organism evidence="1 2">
    <name type="scientific">Cotonvirus japonicus</name>
    <dbReference type="NCBI Taxonomy" id="2811091"/>
    <lineage>
        <taxon>Viruses</taxon>
        <taxon>Varidnaviria</taxon>
        <taxon>Bamfordvirae</taxon>
        <taxon>Nucleocytoviricota</taxon>
        <taxon>Megaviricetes</taxon>
        <taxon>Imitervirales</taxon>
        <taxon>Mimiviridae</taxon>
        <taxon>Megamimivirinae</taxon>
        <taxon>Cotonvirus</taxon>
        <taxon>Cotonvirus japonicum</taxon>
    </lineage>
</organism>
<dbReference type="RefSeq" id="YP_010841371.1">
    <property type="nucleotide sequence ID" value="NC_079139.1"/>
</dbReference>
<keyword evidence="2" id="KW-1185">Reference proteome</keyword>
<reference evidence="1 2" key="1">
    <citation type="submission" date="2021-02" db="EMBL/GenBank/DDBJ databases">
        <title>Cotonvirus japonicus, which uses Golgi apparatus of host cells for its virion factory, phylogenetically links tailed tupanvirus and icosahedral mimivirus.</title>
        <authorList>
            <person name="Takahashi H."/>
            <person name="Fukaya S."/>
            <person name="Song C."/>
            <person name="Murata K."/>
            <person name="Takemura M."/>
        </authorList>
    </citation>
    <scope>NUCLEOTIDE SEQUENCE [LARGE SCALE GENOMIC DNA]</scope>
</reference>